<dbReference type="Proteomes" id="UP000589716">
    <property type="component" value="Unassembled WGS sequence"/>
</dbReference>
<dbReference type="EMBL" id="JACCKX010000001">
    <property type="protein sequence ID" value="NZA00576.1"/>
    <property type="molecule type" value="Genomic_DNA"/>
</dbReference>
<keyword evidence="1 2" id="KW-0238">DNA-binding</keyword>
<feature type="region of interest" description="Disordered" evidence="3">
    <location>
        <begin position="105"/>
        <end position="126"/>
    </location>
</feature>
<proteinExistence type="predicted"/>
<evidence type="ECO:0000313" key="4">
    <source>
        <dbReference type="EMBL" id="NZA00576.1"/>
    </source>
</evidence>
<evidence type="ECO:0000256" key="2">
    <source>
        <dbReference type="PROSITE-ProRule" id="PRU00252"/>
    </source>
</evidence>
<gene>
    <name evidence="4" type="ORF">H0I39_00070</name>
    <name evidence="5" type="ORF">H0I39_19660</name>
</gene>
<name>A0A853IZQ1_9BURK</name>
<dbReference type="CDD" id="cd04496">
    <property type="entry name" value="SSB_OBF"/>
    <property type="match status" value="1"/>
</dbReference>
<dbReference type="RefSeq" id="WP_180549147.1">
    <property type="nucleotide sequence ID" value="NZ_JACCKX010000001.1"/>
</dbReference>
<evidence type="ECO:0000313" key="5">
    <source>
        <dbReference type="EMBL" id="NZA03374.1"/>
    </source>
</evidence>
<dbReference type="Gene3D" id="2.40.50.140">
    <property type="entry name" value="Nucleic acid-binding proteins"/>
    <property type="match status" value="1"/>
</dbReference>
<evidence type="ECO:0000313" key="6">
    <source>
        <dbReference type="Proteomes" id="UP000589716"/>
    </source>
</evidence>
<evidence type="ECO:0000256" key="1">
    <source>
        <dbReference type="ARBA" id="ARBA00023125"/>
    </source>
</evidence>
<evidence type="ECO:0000256" key="3">
    <source>
        <dbReference type="SAM" id="MobiDB-lite"/>
    </source>
</evidence>
<accession>A0A853IZQ1</accession>
<dbReference type="Pfam" id="PF00436">
    <property type="entry name" value="SSB"/>
    <property type="match status" value="1"/>
</dbReference>
<dbReference type="GO" id="GO:0003697">
    <property type="term" value="F:single-stranded DNA binding"/>
    <property type="evidence" value="ECO:0007669"/>
    <property type="project" value="InterPro"/>
</dbReference>
<dbReference type="EMBL" id="JACCKX010000001">
    <property type="protein sequence ID" value="NZA03374.1"/>
    <property type="molecule type" value="Genomic_DNA"/>
</dbReference>
<sequence>MIDALVAGKLFGQVQQRTGKTGQPYVTAKIRAADGQGEGQFINVIAFSRTACDALMALGDGDSTAVSGALTVGTWTDNTGNARPSLNLQAHAVLTPYHVTRKRQAVAKDKDTPPQRAPAAAGYLPDDVMPF</sequence>
<dbReference type="AlphaFoldDB" id="A0A853IZQ1"/>
<dbReference type="InterPro" id="IPR000424">
    <property type="entry name" value="Primosome_PriB/ssb"/>
</dbReference>
<dbReference type="SUPFAM" id="SSF50249">
    <property type="entry name" value="Nucleic acid-binding proteins"/>
    <property type="match status" value="1"/>
</dbReference>
<reference evidence="5 6" key="1">
    <citation type="submission" date="2020-07" db="EMBL/GenBank/DDBJ databases">
        <authorList>
            <person name="Maaloum M."/>
        </authorList>
    </citation>
    <scope>NUCLEOTIDE SEQUENCE [LARGE SCALE GENOMIC DNA]</scope>
    <source>
        <strain evidence="5 6">GCS-AN-3</strain>
    </source>
</reference>
<keyword evidence="6" id="KW-1185">Reference proteome</keyword>
<dbReference type="PROSITE" id="PS50935">
    <property type="entry name" value="SSB"/>
    <property type="match status" value="1"/>
</dbReference>
<organism evidence="5 6">
    <name type="scientific">Ottowia beijingensis</name>
    <dbReference type="NCBI Taxonomy" id="1207057"/>
    <lineage>
        <taxon>Bacteria</taxon>
        <taxon>Pseudomonadati</taxon>
        <taxon>Pseudomonadota</taxon>
        <taxon>Betaproteobacteria</taxon>
        <taxon>Burkholderiales</taxon>
        <taxon>Comamonadaceae</taxon>
        <taxon>Ottowia</taxon>
    </lineage>
</organism>
<dbReference type="InterPro" id="IPR012340">
    <property type="entry name" value="NA-bd_OB-fold"/>
</dbReference>
<comment type="caution">
    <text evidence="5">The sequence shown here is derived from an EMBL/GenBank/DDBJ whole genome shotgun (WGS) entry which is preliminary data.</text>
</comment>
<protein>
    <submittedName>
        <fullName evidence="5">Single-stranded DNA-binding protein</fullName>
    </submittedName>
</protein>